<name>A0AAV4MTL4_CAEEX</name>
<reference evidence="1 2" key="1">
    <citation type="submission" date="2021-06" db="EMBL/GenBank/DDBJ databases">
        <title>Caerostris extrusa draft genome.</title>
        <authorList>
            <person name="Kono N."/>
            <person name="Arakawa K."/>
        </authorList>
    </citation>
    <scope>NUCLEOTIDE SEQUENCE [LARGE SCALE GENOMIC DNA]</scope>
</reference>
<sequence length="127" mass="14677">MDFRSRKFIKWELTEIKLFLGKIFKQVGTPGFRKDPKIGLQNLTRQTDWGDARRAKEGSPSHRFTSPWIINDPRLFDLCSDRKPTVTHYQSTVSGIEGGCLSFGRLIQKVVDGRLLLPHHLDQERVL</sequence>
<proteinExistence type="predicted"/>
<organism evidence="1 2">
    <name type="scientific">Caerostris extrusa</name>
    <name type="common">Bark spider</name>
    <name type="synonym">Caerostris bankana</name>
    <dbReference type="NCBI Taxonomy" id="172846"/>
    <lineage>
        <taxon>Eukaryota</taxon>
        <taxon>Metazoa</taxon>
        <taxon>Ecdysozoa</taxon>
        <taxon>Arthropoda</taxon>
        <taxon>Chelicerata</taxon>
        <taxon>Arachnida</taxon>
        <taxon>Araneae</taxon>
        <taxon>Araneomorphae</taxon>
        <taxon>Entelegynae</taxon>
        <taxon>Araneoidea</taxon>
        <taxon>Araneidae</taxon>
        <taxon>Caerostris</taxon>
    </lineage>
</organism>
<protein>
    <submittedName>
        <fullName evidence="1">Uncharacterized protein</fullName>
    </submittedName>
</protein>
<keyword evidence="2" id="KW-1185">Reference proteome</keyword>
<evidence type="ECO:0000313" key="2">
    <source>
        <dbReference type="Proteomes" id="UP001054945"/>
    </source>
</evidence>
<dbReference type="AlphaFoldDB" id="A0AAV4MTL4"/>
<evidence type="ECO:0000313" key="1">
    <source>
        <dbReference type="EMBL" id="GIX75817.1"/>
    </source>
</evidence>
<gene>
    <name evidence="1" type="ORF">CEXT_454861</name>
</gene>
<dbReference type="EMBL" id="BPLR01002624">
    <property type="protein sequence ID" value="GIX75817.1"/>
    <property type="molecule type" value="Genomic_DNA"/>
</dbReference>
<comment type="caution">
    <text evidence="1">The sequence shown here is derived from an EMBL/GenBank/DDBJ whole genome shotgun (WGS) entry which is preliminary data.</text>
</comment>
<dbReference type="Proteomes" id="UP001054945">
    <property type="component" value="Unassembled WGS sequence"/>
</dbReference>
<accession>A0AAV4MTL4</accession>